<dbReference type="GeneID" id="4388510"/>
<evidence type="ECO:0000313" key="2">
    <source>
        <dbReference type="EMBL" id="EAQ91724.1"/>
    </source>
</evidence>
<proteinExistence type="predicted"/>
<gene>
    <name evidence="2" type="ORF">CHGG_03659</name>
</gene>
<feature type="chain" id="PRO_5004209030" evidence="1">
    <location>
        <begin position="19"/>
        <end position="230"/>
    </location>
</feature>
<sequence length="230" mass="23295">MKFFSTALAAFAVGSAIAAPVLEGQTVPAPCPCSGTDKTGVDAPHVDVPSTCGPGSIKTPIKNHPANGDNDVDVAAASIVAKAEIDAQALVKVIAALEVDLKVLQDCAPQLDGLVIDAGVIVAADLEVVLDLVVRVQALIAKVEVCLKALVVLDAKILAVIGADLKACLGLIVNITAPIVNLALSIVAKLTAVVELQVIVGQIGDCAHKITNTCDGITGLLGPVFALLHL</sequence>
<feature type="signal peptide" evidence="1">
    <location>
        <begin position="1"/>
        <end position="18"/>
    </location>
</feature>
<evidence type="ECO:0000313" key="3">
    <source>
        <dbReference type="Proteomes" id="UP000001056"/>
    </source>
</evidence>
<accession>Q2H7Z5</accession>
<dbReference type="InParanoid" id="Q2H7Z5"/>
<keyword evidence="3" id="KW-1185">Reference proteome</keyword>
<protein>
    <submittedName>
        <fullName evidence="2">Uncharacterized protein</fullName>
    </submittedName>
</protein>
<dbReference type="EMBL" id="CH408030">
    <property type="protein sequence ID" value="EAQ91724.1"/>
    <property type="molecule type" value="Genomic_DNA"/>
</dbReference>
<dbReference type="RefSeq" id="XP_001230175.1">
    <property type="nucleotide sequence ID" value="XM_001230174.1"/>
</dbReference>
<evidence type="ECO:0000256" key="1">
    <source>
        <dbReference type="SAM" id="SignalP"/>
    </source>
</evidence>
<dbReference type="VEuPathDB" id="FungiDB:CHGG_03659"/>
<dbReference type="OrthoDB" id="4579566at2759"/>
<organism evidence="2 3">
    <name type="scientific">Chaetomium globosum (strain ATCC 6205 / CBS 148.51 / DSM 1962 / NBRC 6347 / NRRL 1970)</name>
    <name type="common">Soil fungus</name>
    <dbReference type="NCBI Taxonomy" id="306901"/>
    <lineage>
        <taxon>Eukaryota</taxon>
        <taxon>Fungi</taxon>
        <taxon>Dikarya</taxon>
        <taxon>Ascomycota</taxon>
        <taxon>Pezizomycotina</taxon>
        <taxon>Sordariomycetes</taxon>
        <taxon>Sordariomycetidae</taxon>
        <taxon>Sordariales</taxon>
        <taxon>Chaetomiaceae</taxon>
        <taxon>Chaetomium</taxon>
    </lineage>
</organism>
<dbReference type="AlphaFoldDB" id="Q2H7Z5"/>
<keyword evidence="1" id="KW-0732">Signal</keyword>
<reference evidence="3" key="1">
    <citation type="journal article" date="2015" name="Genome Announc.">
        <title>Draft genome sequence of the cellulolytic fungus Chaetomium globosum.</title>
        <authorList>
            <person name="Cuomo C.A."/>
            <person name="Untereiner W.A."/>
            <person name="Ma L.-J."/>
            <person name="Grabherr M."/>
            <person name="Birren B.W."/>
        </authorList>
    </citation>
    <scope>NUCLEOTIDE SEQUENCE [LARGE SCALE GENOMIC DNA]</scope>
    <source>
        <strain evidence="3">ATCC 6205 / CBS 148.51 / DSM 1962 / NBRC 6347 / NRRL 1970</strain>
    </source>
</reference>
<dbReference type="Proteomes" id="UP000001056">
    <property type="component" value="Unassembled WGS sequence"/>
</dbReference>
<dbReference type="HOGENOM" id="CLU_093578_0_0_1"/>
<dbReference type="eggNOG" id="ENOG502RS39">
    <property type="taxonomic scope" value="Eukaryota"/>
</dbReference>
<name>Q2H7Z5_CHAGB</name>